<dbReference type="Gene3D" id="3.40.1190.20">
    <property type="match status" value="1"/>
</dbReference>
<protein>
    <submittedName>
        <fullName evidence="2">Sugar kinase</fullName>
    </submittedName>
</protein>
<feature type="domain" description="Carbohydrate kinase PfkB" evidence="1">
    <location>
        <begin position="8"/>
        <end position="298"/>
    </location>
</feature>
<dbReference type="InterPro" id="IPR011611">
    <property type="entry name" value="PfkB_dom"/>
</dbReference>
<reference evidence="2" key="1">
    <citation type="submission" date="2024-01" db="EMBL/GenBank/DDBJ databases">
        <title>Bank of Algae and Cyanobacteria of the Azores (BACA) strain genomes.</title>
        <authorList>
            <person name="Luz R."/>
            <person name="Cordeiro R."/>
            <person name="Fonseca A."/>
            <person name="Goncalves V."/>
        </authorList>
    </citation>
    <scope>NUCLEOTIDE SEQUENCE</scope>
    <source>
        <strain evidence="2">BACA0141</strain>
    </source>
</reference>
<dbReference type="Pfam" id="PF00294">
    <property type="entry name" value="PfkB"/>
    <property type="match status" value="1"/>
</dbReference>
<gene>
    <name evidence="2" type="ORF">V2H45_04600</name>
</gene>
<organism evidence="2 3">
    <name type="scientific">Tumidithrix elongata BACA0141</name>
    <dbReference type="NCBI Taxonomy" id="2716417"/>
    <lineage>
        <taxon>Bacteria</taxon>
        <taxon>Bacillati</taxon>
        <taxon>Cyanobacteriota</taxon>
        <taxon>Cyanophyceae</taxon>
        <taxon>Pseudanabaenales</taxon>
        <taxon>Pseudanabaenaceae</taxon>
        <taxon>Tumidithrix</taxon>
        <taxon>Tumidithrix elongata</taxon>
    </lineage>
</organism>
<dbReference type="PANTHER" id="PTHR42774:SF3">
    <property type="entry name" value="KETOHEXOKINASE"/>
    <property type="match status" value="1"/>
</dbReference>
<dbReference type="InterPro" id="IPR029056">
    <property type="entry name" value="Ribokinase-like"/>
</dbReference>
<keyword evidence="2" id="KW-0808">Transferase</keyword>
<dbReference type="Proteomes" id="UP001333818">
    <property type="component" value="Unassembled WGS sequence"/>
</dbReference>
<keyword evidence="3" id="KW-1185">Reference proteome</keyword>
<dbReference type="AlphaFoldDB" id="A0AAW9PYG1"/>
<comment type="caution">
    <text evidence="2">The sequence shown here is derived from an EMBL/GenBank/DDBJ whole genome shotgun (WGS) entry which is preliminary data.</text>
</comment>
<dbReference type="SUPFAM" id="SSF53613">
    <property type="entry name" value="Ribokinase-like"/>
    <property type="match status" value="1"/>
</dbReference>
<evidence type="ECO:0000259" key="1">
    <source>
        <dbReference type="Pfam" id="PF00294"/>
    </source>
</evidence>
<dbReference type="CDD" id="cd01945">
    <property type="entry name" value="ribokinase_group_B"/>
    <property type="match status" value="1"/>
</dbReference>
<evidence type="ECO:0000313" key="3">
    <source>
        <dbReference type="Proteomes" id="UP001333818"/>
    </source>
</evidence>
<evidence type="ECO:0000313" key="2">
    <source>
        <dbReference type="EMBL" id="MEE3716025.1"/>
    </source>
</evidence>
<sequence length="310" mass="33362">MSRWGLFIGLVTLDTVYLVDRPPDANQKIVAKDHMVSVGGPATNAAVAFSYLGNYPTLATAIGSHPISNLIKEDLKLYDVAIADLAPTLTTPPSISSVNVIDGTGERSLVSINAVKQQVSAQDMPTYVLTDILPEMEIVLIDGHQMAVSLEVAKSAQTRRIPVVIDGGSWKVGFEQVLPFADYVICSANFYPPNCQSSLEAIGYLRDLGIPHIAITNGAEPIQYFSRSQDGEIQGEIPIAAIDAKDTLGAGDIMHGAFCHYILNELPELQAGESPFAKALTKAAAVASYSCKYFGARRWMQERGGFDLNS</sequence>
<proteinExistence type="predicted"/>
<dbReference type="PANTHER" id="PTHR42774">
    <property type="entry name" value="PHOSPHOTRANSFERASE SYSTEM TRANSPORT PROTEIN"/>
    <property type="match status" value="1"/>
</dbReference>
<accession>A0AAW9PYG1</accession>
<dbReference type="InterPro" id="IPR052562">
    <property type="entry name" value="Ketohexokinase-related"/>
</dbReference>
<dbReference type="GO" id="GO:0016301">
    <property type="term" value="F:kinase activity"/>
    <property type="evidence" value="ECO:0007669"/>
    <property type="project" value="UniProtKB-KW"/>
</dbReference>
<name>A0AAW9PYG1_9CYAN</name>
<dbReference type="RefSeq" id="WP_330482449.1">
    <property type="nucleotide sequence ID" value="NZ_JAZBJZ010000011.1"/>
</dbReference>
<dbReference type="EMBL" id="JAZBJZ010000011">
    <property type="protein sequence ID" value="MEE3716025.1"/>
    <property type="molecule type" value="Genomic_DNA"/>
</dbReference>
<keyword evidence="2" id="KW-0418">Kinase</keyword>